<evidence type="ECO:0000313" key="2">
    <source>
        <dbReference type="Proteomes" id="UP000037035"/>
    </source>
</evidence>
<dbReference type="OrthoDB" id="2512050at2759"/>
<name>A0A0L6UB60_9BASI</name>
<sequence>MPINVEAGSTSSYDQHTRKIIWGFERPTVEAPNNAVHHEDQYIPLQISEVKDRAENIPEEALRTYLEAIPQFSKQKSTIFAGLDQTKAMEYDYIFIKDSLKILEKEAHELHSKFTTTSDFNKLSRNLQDLKDFSKLLTQGTTERLYTLKHQGSHIISKMVWDGQIERLNAILHDLNSLKDDEEERRFSAVNILIYKLQRNIFQTVDYMYKQQIISANALKEFFQLKNTLELAALNMYYTTEKERVADFFYELDRNENPISTLHKWDCANYRTLYEVLDEREKRYFSYLSLRTFKIYFETSKSTFYDSLFEDDHLFHTLEECFSKFSKFSLSKATKESNNGEINQYSQIGNKEQALIHIFEALIKIFKNSESERSKTIAFFILDFIQSNYDLEILDFQKGELFQEKMNSMSSRFQLMAELQNIKWYMAKKASSESTLTDDRKSLGGEVVMIYKYYFLLIPKIQQILSHDELGNYVQNFKLHGEKFDVESIIEEIMSVTKYYSVK</sequence>
<dbReference type="EMBL" id="LAVV01013583">
    <property type="protein sequence ID" value="KNZ45477.1"/>
    <property type="molecule type" value="Genomic_DNA"/>
</dbReference>
<dbReference type="Proteomes" id="UP000037035">
    <property type="component" value="Unassembled WGS sequence"/>
</dbReference>
<evidence type="ECO:0000313" key="1">
    <source>
        <dbReference type="EMBL" id="KNZ45477.1"/>
    </source>
</evidence>
<reference evidence="1 2" key="1">
    <citation type="submission" date="2015-08" db="EMBL/GenBank/DDBJ databases">
        <title>Next Generation Sequencing and Analysis of the Genome of Puccinia sorghi L Schw, the Causal Agent of Maize Common Rust.</title>
        <authorList>
            <person name="Rochi L."/>
            <person name="Burguener G."/>
            <person name="Darino M."/>
            <person name="Turjanski A."/>
            <person name="Kreff E."/>
            <person name="Dieguez M.J."/>
            <person name="Sacco F."/>
        </authorList>
    </citation>
    <scope>NUCLEOTIDE SEQUENCE [LARGE SCALE GENOMIC DNA]</scope>
    <source>
        <strain evidence="1 2">RO10H11247</strain>
    </source>
</reference>
<dbReference type="VEuPathDB" id="FungiDB:VP01_807g7"/>
<gene>
    <name evidence="1" type="ORF">VP01_807g7</name>
</gene>
<proteinExistence type="predicted"/>
<protein>
    <submittedName>
        <fullName evidence="1">Uncharacterized protein</fullName>
    </submittedName>
</protein>
<keyword evidence="2" id="KW-1185">Reference proteome</keyword>
<accession>A0A0L6UB60</accession>
<organism evidence="1 2">
    <name type="scientific">Puccinia sorghi</name>
    <dbReference type="NCBI Taxonomy" id="27349"/>
    <lineage>
        <taxon>Eukaryota</taxon>
        <taxon>Fungi</taxon>
        <taxon>Dikarya</taxon>
        <taxon>Basidiomycota</taxon>
        <taxon>Pucciniomycotina</taxon>
        <taxon>Pucciniomycetes</taxon>
        <taxon>Pucciniales</taxon>
        <taxon>Pucciniaceae</taxon>
        <taxon>Puccinia</taxon>
    </lineage>
</organism>
<comment type="caution">
    <text evidence="1">The sequence shown here is derived from an EMBL/GenBank/DDBJ whole genome shotgun (WGS) entry which is preliminary data.</text>
</comment>
<dbReference type="AlphaFoldDB" id="A0A0L6UB60"/>